<protein>
    <submittedName>
        <fullName evidence="2 3">Uncharacterized protein</fullName>
    </submittedName>
</protein>
<feature type="compositionally biased region" description="Polar residues" evidence="1">
    <location>
        <begin position="686"/>
        <end position="698"/>
    </location>
</feature>
<dbReference type="Proteomes" id="UP000006039">
    <property type="component" value="Unassembled WGS sequence"/>
</dbReference>
<feature type="region of interest" description="Disordered" evidence="1">
    <location>
        <begin position="647"/>
        <end position="702"/>
    </location>
</feature>
<feature type="compositionally biased region" description="Polar residues" evidence="1">
    <location>
        <begin position="148"/>
        <end position="157"/>
    </location>
</feature>
<reference evidence="2" key="3">
    <citation type="submission" date="2010-09" db="EMBL/GenBank/DDBJ databases">
        <title>Annotation of Gaeumannomyces graminis var. tritici R3-111a-1.</title>
        <authorList>
            <consortium name="The Broad Institute Genome Sequencing Platform"/>
            <person name="Ma L.-J."/>
            <person name="Dead R."/>
            <person name="Young S.K."/>
            <person name="Zeng Q."/>
            <person name="Gargeya S."/>
            <person name="Fitzgerald M."/>
            <person name="Haas B."/>
            <person name="Abouelleil A."/>
            <person name="Alvarado L."/>
            <person name="Arachchi H.M."/>
            <person name="Berlin A."/>
            <person name="Brown A."/>
            <person name="Chapman S.B."/>
            <person name="Chen Z."/>
            <person name="Dunbar C."/>
            <person name="Freedman E."/>
            <person name="Gearin G."/>
            <person name="Gellesch M."/>
            <person name="Goldberg J."/>
            <person name="Griggs A."/>
            <person name="Gujja S."/>
            <person name="Heiman D."/>
            <person name="Howarth C."/>
            <person name="Larson L."/>
            <person name="Lui A."/>
            <person name="MacDonald P.J.P."/>
            <person name="Mehta T."/>
            <person name="Montmayeur A."/>
            <person name="Murphy C."/>
            <person name="Neiman D."/>
            <person name="Pearson M."/>
            <person name="Priest M."/>
            <person name="Roberts A."/>
            <person name="Saif S."/>
            <person name="Shea T."/>
            <person name="Shenoy N."/>
            <person name="Sisk P."/>
            <person name="Stolte C."/>
            <person name="Sykes S."/>
            <person name="Yandava C."/>
            <person name="Wortman J."/>
            <person name="Nusbaum C."/>
            <person name="Birren B."/>
        </authorList>
    </citation>
    <scope>NUCLEOTIDE SEQUENCE</scope>
    <source>
        <strain evidence="2">R3-111a-1</strain>
    </source>
</reference>
<dbReference type="EnsemblFungi" id="EJT79702">
    <property type="protein sequence ID" value="EJT79702"/>
    <property type="gene ID" value="GGTG_04786"/>
</dbReference>
<proteinExistence type="predicted"/>
<reference evidence="3" key="5">
    <citation type="submission" date="2018-04" db="UniProtKB">
        <authorList>
            <consortium name="EnsemblFungi"/>
        </authorList>
    </citation>
    <scope>IDENTIFICATION</scope>
    <source>
        <strain evidence="3">R3-111a-1</strain>
    </source>
</reference>
<dbReference type="EMBL" id="GL385396">
    <property type="protein sequence ID" value="EJT79702.1"/>
    <property type="molecule type" value="Genomic_DNA"/>
</dbReference>
<evidence type="ECO:0000256" key="1">
    <source>
        <dbReference type="SAM" id="MobiDB-lite"/>
    </source>
</evidence>
<feature type="compositionally biased region" description="Basic and acidic residues" evidence="1">
    <location>
        <begin position="647"/>
        <end position="656"/>
    </location>
</feature>
<dbReference type="STRING" id="644352.J3NU35"/>
<dbReference type="HOGENOM" id="CLU_023048_0_0_1"/>
<dbReference type="OrthoDB" id="5427699at2759"/>
<dbReference type="AlphaFoldDB" id="J3NU35"/>
<feature type="region of interest" description="Disordered" evidence="1">
    <location>
        <begin position="475"/>
        <end position="627"/>
    </location>
</feature>
<name>J3NU35_GAET3</name>
<evidence type="ECO:0000313" key="2">
    <source>
        <dbReference type="EMBL" id="EJT79702.1"/>
    </source>
</evidence>
<evidence type="ECO:0000313" key="3">
    <source>
        <dbReference type="EnsemblFungi" id="EJT79702"/>
    </source>
</evidence>
<feature type="compositionally biased region" description="Low complexity" evidence="1">
    <location>
        <begin position="665"/>
        <end position="676"/>
    </location>
</feature>
<feature type="compositionally biased region" description="Polar residues" evidence="1">
    <location>
        <begin position="113"/>
        <end position="123"/>
    </location>
</feature>
<feature type="compositionally biased region" description="Polar residues" evidence="1">
    <location>
        <begin position="488"/>
        <end position="500"/>
    </location>
</feature>
<feature type="compositionally biased region" description="Gly residues" evidence="1">
    <location>
        <begin position="324"/>
        <end position="336"/>
    </location>
</feature>
<dbReference type="GeneID" id="20345244"/>
<dbReference type="eggNOG" id="ENOG502SWUH">
    <property type="taxonomic scope" value="Eukaryota"/>
</dbReference>
<feature type="region of interest" description="Disordered" evidence="1">
    <location>
        <begin position="305"/>
        <end position="446"/>
    </location>
</feature>
<feature type="compositionally biased region" description="Low complexity" evidence="1">
    <location>
        <begin position="133"/>
        <end position="147"/>
    </location>
</feature>
<keyword evidence="4" id="KW-1185">Reference proteome</keyword>
<evidence type="ECO:0000313" key="4">
    <source>
        <dbReference type="Proteomes" id="UP000006039"/>
    </source>
</evidence>
<gene>
    <name evidence="3" type="primary">20345244</name>
    <name evidence="2" type="ORF">GGTG_04786</name>
</gene>
<feature type="compositionally biased region" description="Low complexity" evidence="1">
    <location>
        <begin position="87"/>
        <end position="112"/>
    </location>
</feature>
<dbReference type="RefSeq" id="XP_009220847.1">
    <property type="nucleotide sequence ID" value="XM_009222583.1"/>
</dbReference>
<reference evidence="2" key="2">
    <citation type="submission" date="2010-07" db="EMBL/GenBank/DDBJ databases">
        <authorList>
            <consortium name="The Broad Institute Genome Sequencing Platform"/>
            <consortium name="Broad Institute Genome Sequencing Center for Infectious Disease"/>
            <person name="Ma L.-J."/>
            <person name="Dead R."/>
            <person name="Young S."/>
            <person name="Zeng Q."/>
            <person name="Koehrsen M."/>
            <person name="Alvarado L."/>
            <person name="Berlin A."/>
            <person name="Chapman S.B."/>
            <person name="Chen Z."/>
            <person name="Freedman E."/>
            <person name="Gellesch M."/>
            <person name="Goldberg J."/>
            <person name="Griggs A."/>
            <person name="Gujja S."/>
            <person name="Heilman E.R."/>
            <person name="Heiman D."/>
            <person name="Hepburn T."/>
            <person name="Howarth C."/>
            <person name="Jen D."/>
            <person name="Larson L."/>
            <person name="Mehta T."/>
            <person name="Neiman D."/>
            <person name="Pearson M."/>
            <person name="Roberts A."/>
            <person name="Saif S."/>
            <person name="Shea T."/>
            <person name="Shenoy N."/>
            <person name="Sisk P."/>
            <person name="Stolte C."/>
            <person name="Sykes S."/>
            <person name="Walk T."/>
            <person name="White J."/>
            <person name="Yandava C."/>
            <person name="Haas B."/>
            <person name="Nusbaum C."/>
            <person name="Birren B."/>
        </authorList>
    </citation>
    <scope>NUCLEOTIDE SEQUENCE</scope>
    <source>
        <strain evidence="2">R3-111a-1</strain>
    </source>
</reference>
<feature type="compositionally biased region" description="Polar residues" evidence="1">
    <location>
        <begin position="338"/>
        <end position="354"/>
    </location>
</feature>
<reference evidence="3" key="4">
    <citation type="journal article" date="2015" name="G3 (Bethesda)">
        <title>Genome sequences of three phytopathogenic species of the Magnaporthaceae family of fungi.</title>
        <authorList>
            <person name="Okagaki L.H."/>
            <person name="Nunes C.C."/>
            <person name="Sailsbery J."/>
            <person name="Clay B."/>
            <person name="Brown D."/>
            <person name="John T."/>
            <person name="Oh Y."/>
            <person name="Young N."/>
            <person name="Fitzgerald M."/>
            <person name="Haas B.J."/>
            <person name="Zeng Q."/>
            <person name="Young S."/>
            <person name="Adiconis X."/>
            <person name="Fan L."/>
            <person name="Levin J.Z."/>
            <person name="Mitchell T.K."/>
            <person name="Okubara P.A."/>
            <person name="Farman M.L."/>
            <person name="Kohn L.M."/>
            <person name="Birren B."/>
            <person name="Ma L.-J."/>
            <person name="Dean R.A."/>
        </authorList>
    </citation>
    <scope>NUCLEOTIDE SEQUENCE</scope>
    <source>
        <strain evidence="3">R3-111a-1</strain>
    </source>
</reference>
<feature type="compositionally biased region" description="Polar residues" evidence="1">
    <location>
        <begin position="418"/>
        <end position="438"/>
    </location>
</feature>
<feature type="compositionally biased region" description="Polar residues" evidence="1">
    <location>
        <begin position="538"/>
        <end position="581"/>
    </location>
</feature>
<organism evidence="2">
    <name type="scientific">Gaeumannomyces tritici (strain R3-111a-1)</name>
    <name type="common">Wheat and barley take-all root rot fungus</name>
    <name type="synonym">Gaeumannomyces graminis var. tritici</name>
    <dbReference type="NCBI Taxonomy" id="644352"/>
    <lineage>
        <taxon>Eukaryota</taxon>
        <taxon>Fungi</taxon>
        <taxon>Dikarya</taxon>
        <taxon>Ascomycota</taxon>
        <taxon>Pezizomycotina</taxon>
        <taxon>Sordariomycetes</taxon>
        <taxon>Sordariomycetidae</taxon>
        <taxon>Magnaporthales</taxon>
        <taxon>Magnaporthaceae</taxon>
        <taxon>Gaeumannomyces</taxon>
    </lineage>
</organism>
<feature type="compositionally biased region" description="Basic and acidic residues" evidence="1">
    <location>
        <begin position="504"/>
        <end position="521"/>
    </location>
</feature>
<reference evidence="4" key="1">
    <citation type="submission" date="2010-07" db="EMBL/GenBank/DDBJ databases">
        <title>The genome sequence of Gaeumannomyces graminis var. tritici strain R3-111a-1.</title>
        <authorList>
            <consortium name="The Broad Institute Genome Sequencing Platform"/>
            <person name="Ma L.-J."/>
            <person name="Dead R."/>
            <person name="Young S."/>
            <person name="Zeng Q."/>
            <person name="Koehrsen M."/>
            <person name="Alvarado L."/>
            <person name="Berlin A."/>
            <person name="Chapman S.B."/>
            <person name="Chen Z."/>
            <person name="Freedman E."/>
            <person name="Gellesch M."/>
            <person name="Goldberg J."/>
            <person name="Griggs A."/>
            <person name="Gujja S."/>
            <person name="Heilman E.R."/>
            <person name="Heiman D."/>
            <person name="Hepburn T."/>
            <person name="Howarth C."/>
            <person name="Jen D."/>
            <person name="Larson L."/>
            <person name="Mehta T."/>
            <person name="Neiman D."/>
            <person name="Pearson M."/>
            <person name="Roberts A."/>
            <person name="Saif S."/>
            <person name="Shea T."/>
            <person name="Shenoy N."/>
            <person name="Sisk P."/>
            <person name="Stolte C."/>
            <person name="Sykes S."/>
            <person name="Walk T."/>
            <person name="White J."/>
            <person name="Yandava C."/>
            <person name="Haas B."/>
            <person name="Nusbaum C."/>
            <person name="Birren B."/>
        </authorList>
    </citation>
    <scope>NUCLEOTIDE SEQUENCE [LARGE SCALE GENOMIC DNA]</scope>
    <source>
        <strain evidence="4">R3-111a-1</strain>
    </source>
</reference>
<dbReference type="VEuPathDB" id="FungiDB:GGTG_04786"/>
<feature type="compositionally biased region" description="Polar residues" evidence="1">
    <location>
        <begin position="365"/>
        <end position="404"/>
    </location>
</feature>
<accession>J3NU35</accession>
<feature type="region of interest" description="Disordered" evidence="1">
    <location>
        <begin position="87"/>
        <end position="167"/>
    </location>
</feature>
<sequence>MLALQYLPPTMPRAANDSFLSSGAVHDDMHLAAFPDMVPAHHSSVISPLALPRGAAQYFEAHHHHLPAANDGPGPMRSYYPGGSLAPAAAAAQTQQQAPPSASSLARSASSAGPYSSQASQFISPRLAPTSTQIDRQLRQQTRQQQRSASLSPTRRSASLPVGSAMRNHSAVASPSRVPFSSVMVPLNAAVAPYPGVPAPAPVELPSAPYNHAQPPMLQARQGSGDVLLPVAGQQAQNQRIALLEKQNTLIRQAWESERRYLEANRSRAEEVYQEERAIMDMERTEWEAERVALMDEIVRLKDQAKTMRSGSRFGHVESIPEEGGLGPSLRGGGGSNDVASPGSTSTVLSSLQGGPQHRGPRVGATQTVPYQSQASRSQADPKTSANLPTTTTTRISPSRQPESSPFIPLAQEPHPTSFPTAASSEQQHPATAMSSASHSEDEQPAPTIDVQDIHPELEGIPLKKTALQKATFIDGDNSHEGSAAGSKPTSTETSPTLNNVAPDDQRPDANPRKVSEKDPLKVLAASEPERLRMNAGHTPNHSLSVLPSGASTEVQTTASSSGEVTPTTATGFDDSSSSGVASKGKERAMEEPVEPPVGKGATELSGGPTLATGEGPPPLTGPLTLRNLPAKDARFFDLLDKKLEDVSKGETEDALPKVLQNDTPAGPSGGAAAKAGEQKRESKTLDSSQASSPSEPDTSLEIALRIRKTSNFGAPLGEIRGHPSH</sequence>